<accession>A0ABQ5JRK5</accession>
<dbReference type="Pfam" id="PF13349">
    <property type="entry name" value="DUF4097"/>
    <property type="match status" value="1"/>
</dbReference>
<protein>
    <recommendedName>
        <fullName evidence="1">DUF4097 domain-containing protein</fullName>
    </recommendedName>
</protein>
<dbReference type="RefSeq" id="WP_407883087.1">
    <property type="nucleotide sequence ID" value="NZ_BQXO01000002.1"/>
</dbReference>
<comment type="caution">
    <text evidence="2">The sequence shown here is derived from an EMBL/GenBank/DDBJ whole genome shotgun (WGS) entry which is preliminary data.</text>
</comment>
<dbReference type="EMBL" id="BQXO01000002">
    <property type="protein sequence ID" value="GKT05662.1"/>
    <property type="molecule type" value="Genomic_DNA"/>
</dbReference>
<evidence type="ECO:0000313" key="3">
    <source>
        <dbReference type="Proteomes" id="UP001628078"/>
    </source>
</evidence>
<sequence length="306" mass="33242">MDLTSWGRFFIHHKHSEPGHVAIEIGVDARKPTLVNAFSRSLNDVDHLAINYSAATIVIQSTDRPDLIVREYMLLDEAQYYAKVDQTMDTLIIRAGDRPAKDKLHIRIEIEVPSTYHQRLEINSVSGTIKLVDLPQLRHLAITSTSGSIALSHLKTHSLLIDSVSGAINGEQLSATDATINAVTGNVALATAYGRYNVHCDAGALRLIDAHGSGRFNVTSGSAKLAFTTVDGNITAESSAGSVRLQVPRTLSYRFNLETSIGTLKTPENAHFSNNERRYQTGAVGDASDLLISMLTVVGSLVLETH</sequence>
<reference evidence="2 3" key="1">
    <citation type="submission" date="2022-03" db="EMBL/GenBank/DDBJ databases">
        <title>Draft genome sequence of Furfurilactobacillus curtus JCM 31185.</title>
        <authorList>
            <person name="Suzuki S."/>
            <person name="Endo A."/>
            <person name="Kajikawa A."/>
        </authorList>
    </citation>
    <scope>NUCLEOTIDE SEQUENCE [LARGE SCALE GENOMIC DNA]</scope>
    <source>
        <strain evidence="2 3">JCM 31185</strain>
    </source>
</reference>
<dbReference type="Gene3D" id="2.160.20.120">
    <property type="match status" value="1"/>
</dbReference>
<dbReference type="InterPro" id="IPR025164">
    <property type="entry name" value="Toastrack_DUF4097"/>
</dbReference>
<name>A0ABQ5JRK5_9LACO</name>
<dbReference type="Proteomes" id="UP001628078">
    <property type="component" value="Unassembled WGS sequence"/>
</dbReference>
<evidence type="ECO:0000313" key="2">
    <source>
        <dbReference type="EMBL" id="GKT05662.1"/>
    </source>
</evidence>
<proteinExistence type="predicted"/>
<evidence type="ECO:0000259" key="1">
    <source>
        <dbReference type="Pfam" id="PF13349"/>
    </source>
</evidence>
<feature type="domain" description="DUF4097" evidence="1">
    <location>
        <begin position="46"/>
        <end position="283"/>
    </location>
</feature>
<keyword evidence="3" id="KW-1185">Reference proteome</keyword>
<gene>
    <name evidence="2" type="ORF">JCM31185_09500</name>
</gene>
<organism evidence="2 3">
    <name type="scientific">Furfurilactobacillus curtus</name>
    <dbReference type="NCBI Taxonomy" id="1746200"/>
    <lineage>
        <taxon>Bacteria</taxon>
        <taxon>Bacillati</taxon>
        <taxon>Bacillota</taxon>
        <taxon>Bacilli</taxon>
        <taxon>Lactobacillales</taxon>
        <taxon>Lactobacillaceae</taxon>
        <taxon>Furfurilactobacillus</taxon>
    </lineage>
</organism>